<accession>A0ABN2XF31</accession>
<evidence type="ECO:0000313" key="5">
    <source>
        <dbReference type="Proteomes" id="UP001500166"/>
    </source>
</evidence>
<dbReference type="Gene3D" id="1.10.275.10">
    <property type="entry name" value="Fumarase/aspartase (N-terminal domain)"/>
    <property type="match status" value="1"/>
</dbReference>
<evidence type="ECO:0000313" key="4">
    <source>
        <dbReference type="EMBL" id="GAA2110189.1"/>
    </source>
</evidence>
<dbReference type="EMBL" id="BAAAQA010000003">
    <property type="protein sequence ID" value="GAA2110189.1"/>
    <property type="molecule type" value="Genomic_DNA"/>
</dbReference>
<reference evidence="4 5" key="1">
    <citation type="journal article" date="2019" name="Int. J. Syst. Evol. Microbiol.">
        <title>The Global Catalogue of Microorganisms (GCM) 10K type strain sequencing project: providing services to taxonomists for standard genome sequencing and annotation.</title>
        <authorList>
            <consortium name="The Broad Institute Genomics Platform"/>
            <consortium name="The Broad Institute Genome Sequencing Center for Infectious Disease"/>
            <person name="Wu L."/>
            <person name="Ma J."/>
        </authorList>
    </citation>
    <scope>NUCLEOTIDE SEQUENCE [LARGE SCALE GENOMIC DNA]</scope>
    <source>
        <strain evidence="4 5">JCM 15914</strain>
    </source>
</reference>
<dbReference type="Gene3D" id="1.10.40.30">
    <property type="entry name" value="Fumarase/aspartase (C-terminal domain)"/>
    <property type="match status" value="1"/>
</dbReference>
<dbReference type="RefSeq" id="WP_344223466.1">
    <property type="nucleotide sequence ID" value="NZ_BAAAQA010000003.1"/>
</dbReference>
<dbReference type="Proteomes" id="UP001500166">
    <property type="component" value="Unassembled WGS sequence"/>
</dbReference>
<evidence type="ECO:0000256" key="1">
    <source>
        <dbReference type="ARBA" id="ARBA00023239"/>
    </source>
</evidence>
<evidence type="ECO:0000256" key="2">
    <source>
        <dbReference type="ARBA" id="ARBA00034772"/>
    </source>
</evidence>
<proteinExistence type="inferred from homology"/>
<keyword evidence="5" id="KW-1185">Reference proteome</keyword>
<dbReference type="PRINTS" id="PR00149">
    <property type="entry name" value="FUMRATELYASE"/>
</dbReference>
<sequence>MINTGLLTPGSHRAAELLDDRAVARAVLLTEAAWVAAQSRLGLVPEDIAHTCREAVDRVTLDEVSLNRLAVASEGGGNPVIPLLADYRAAVKELHGSPVAAVHKSLTSQDVMDTALALVLKAAQDSLVPDLQRTGDALAGLVETHAETVMVGRTLTQHALPISFGLKAASWLAGIDDAARDVLDRAHLSVSYGGAAGTLAAGMALCEQGGSTAETAERLFTLIGYWAEELGLAVPDQVWHTDRVPVLRVAGSLAESTAAMGRMANDVLLMSRPEMGELREPTAEGRGVSSAMPQKQNPVLSVLLKRTALAAPHLLGQVISGAAAAADERPDGGWHAEWPALRELAVLTTAAASHAAELTEGLTVNADRMAQNLREAGTGVMAERLSAALTPVLSESGGSTAKHRVQSAVREHPVDAEALAEHLTGMVIAEDAPSLPEGVNPQERDSVSAWLRQLLDPRGYLGATQQLCARAVKNHRERLIT</sequence>
<protein>
    <submittedName>
        <fullName evidence="4">3-carboxy-cis,cis-muconate cycloisomerase</fullName>
    </submittedName>
</protein>
<gene>
    <name evidence="4" type="primary">pcaB</name>
    <name evidence="4" type="ORF">GCM10009824_04640</name>
</gene>
<dbReference type="InterPro" id="IPR022761">
    <property type="entry name" value="Fumarate_lyase_N"/>
</dbReference>
<dbReference type="Pfam" id="PF00206">
    <property type="entry name" value="Lyase_1"/>
    <property type="match status" value="1"/>
</dbReference>
<name>A0ABN2XF31_9MICC</name>
<comment type="similarity">
    <text evidence="2">Belongs to the class-II fumarase/aspartase family.</text>
</comment>
<dbReference type="InterPro" id="IPR008948">
    <property type="entry name" value="L-Aspartase-like"/>
</dbReference>
<dbReference type="InterPro" id="IPR024083">
    <property type="entry name" value="Fumarase/histidase_N"/>
</dbReference>
<dbReference type="SUPFAM" id="SSF48557">
    <property type="entry name" value="L-aspartase-like"/>
    <property type="match status" value="1"/>
</dbReference>
<dbReference type="PANTHER" id="PTHR43172:SF2">
    <property type="entry name" value="ADENYLOSUCCINATE LYASE C-TERMINAL DOMAIN-CONTAINING PROTEIN"/>
    <property type="match status" value="1"/>
</dbReference>
<feature type="domain" description="Fumarate lyase N-terminal" evidence="3">
    <location>
        <begin position="30"/>
        <end position="305"/>
    </location>
</feature>
<organism evidence="4 5">
    <name type="scientific">Kocuria atrinae</name>
    <dbReference type="NCBI Taxonomy" id="592377"/>
    <lineage>
        <taxon>Bacteria</taxon>
        <taxon>Bacillati</taxon>
        <taxon>Actinomycetota</taxon>
        <taxon>Actinomycetes</taxon>
        <taxon>Micrococcales</taxon>
        <taxon>Micrococcaceae</taxon>
        <taxon>Kocuria</taxon>
    </lineage>
</organism>
<comment type="caution">
    <text evidence="4">The sequence shown here is derived from an EMBL/GenBank/DDBJ whole genome shotgun (WGS) entry which is preliminary data.</text>
</comment>
<keyword evidence="1" id="KW-0456">Lyase</keyword>
<dbReference type="InterPro" id="IPR000362">
    <property type="entry name" value="Fumarate_lyase_fam"/>
</dbReference>
<evidence type="ECO:0000259" key="3">
    <source>
        <dbReference type="Pfam" id="PF00206"/>
    </source>
</evidence>
<dbReference type="PANTHER" id="PTHR43172">
    <property type="entry name" value="ADENYLOSUCCINATE LYASE"/>
    <property type="match status" value="1"/>
</dbReference>
<dbReference type="Gene3D" id="1.20.200.10">
    <property type="entry name" value="Fumarase/aspartase (Central domain)"/>
    <property type="match status" value="1"/>
</dbReference>